<evidence type="ECO:0000313" key="1">
    <source>
        <dbReference type="EMBL" id="KKS71031.1"/>
    </source>
</evidence>
<proteinExistence type="predicted"/>
<sequence length="116" mass="13643">MTNPERRDYGLPEERQKLFDIAVQGIDLIKGYQNHPDRDVSGTAMHFLKYFEDIKRVAASIMNPLNEEQKQQLRQIQTDAMEKITRYVSDPSHDQEVKNTAMHFTRFFEQLGEIIT</sequence>
<protein>
    <submittedName>
        <fullName evidence="1">Uncharacterized protein</fullName>
    </submittedName>
</protein>
<reference evidence="1 2" key="1">
    <citation type="journal article" date="2015" name="Nature">
        <title>rRNA introns, odd ribosomes, and small enigmatic genomes across a large radiation of phyla.</title>
        <authorList>
            <person name="Brown C.T."/>
            <person name="Hug L.A."/>
            <person name="Thomas B.C."/>
            <person name="Sharon I."/>
            <person name="Castelle C.J."/>
            <person name="Singh A."/>
            <person name="Wilkins M.J."/>
            <person name="Williams K.H."/>
            <person name="Banfield J.F."/>
        </authorList>
    </citation>
    <scope>NUCLEOTIDE SEQUENCE [LARGE SCALE GENOMIC DNA]</scope>
</reference>
<name>A0A0G1DJJ9_9BACT</name>
<gene>
    <name evidence="1" type="ORF">UV42_C0037G0006</name>
</gene>
<dbReference type="EMBL" id="LCEK01000037">
    <property type="protein sequence ID" value="KKS71031.1"/>
    <property type="molecule type" value="Genomic_DNA"/>
</dbReference>
<comment type="caution">
    <text evidence="1">The sequence shown here is derived from an EMBL/GenBank/DDBJ whole genome shotgun (WGS) entry which is preliminary data.</text>
</comment>
<accession>A0A0G1DJJ9</accession>
<dbReference type="AlphaFoldDB" id="A0A0G1DJJ9"/>
<evidence type="ECO:0000313" key="2">
    <source>
        <dbReference type="Proteomes" id="UP000033867"/>
    </source>
</evidence>
<organism evidence="1 2">
    <name type="scientific">Candidatus Magasanikbacteria bacterium GW2011_GWE2_42_7</name>
    <dbReference type="NCBI Taxonomy" id="1619052"/>
    <lineage>
        <taxon>Bacteria</taxon>
        <taxon>Candidatus Magasanikiibacteriota</taxon>
    </lineage>
</organism>
<dbReference type="Proteomes" id="UP000033867">
    <property type="component" value="Unassembled WGS sequence"/>
</dbReference>